<evidence type="ECO:0000313" key="1">
    <source>
        <dbReference type="EMBL" id="MBO1323334.1"/>
    </source>
</evidence>
<protein>
    <submittedName>
        <fullName evidence="1">Uncharacterized protein</fullName>
    </submittedName>
</protein>
<dbReference type="Proteomes" id="UP000664417">
    <property type="component" value="Unassembled WGS sequence"/>
</dbReference>
<dbReference type="RefSeq" id="WP_207863486.1">
    <property type="nucleotide sequence ID" value="NZ_JAFREP010000057.1"/>
</dbReference>
<organism evidence="1 2">
    <name type="scientific">Acanthopleuribacter pedis</name>
    <dbReference type="NCBI Taxonomy" id="442870"/>
    <lineage>
        <taxon>Bacteria</taxon>
        <taxon>Pseudomonadati</taxon>
        <taxon>Acidobacteriota</taxon>
        <taxon>Holophagae</taxon>
        <taxon>Acanthopleuribacterales</taxon>
        <taxon>Acanthopleuribacteraceae</taxon>
        <taxon>Acanthopleuribacter</taxon>
    </lineage>
</organism>
<dbReference type="AlphaFoldDB" id="A0A8J7QFE9"/>
<accession>A0A8J7QFE9</accession>
<evidence type="ECO:0000313" key="2">
    <source>
        <dbReference type="Proteomes" id="UP000664417"/>
    </source>
</evidence>
<comment type="caution">
    <text evidence="1">The sequence shown here is derived from an EMBL/GenBank/DDBJ whole genome shotgun (WGS) entry which is preliminary data.</text>
</comment>
<sequence length="240" mass="26458">MSGIRGMGRIFSSTMKNLPKVGGMKPSSLHQTKSSHLRGISTMQHAKFVGDKHLSGNMQPMNLCHLNIQSFIKSNSGMEKMSLKEDQFLSVDDLKGKFSQGQPVGVRLDGIADSGSVYGPNNHSVALVDIVHHNGEDHFLIFDGDHTQNPKTQQAVEQLAKKLDKDVEDISLSDLREAGLEHLVFRLEPVDSVMSLNRVELEENMSGGLDSMPKGPFYTVEPQKGFMETAQEVLKKLLGD</sequence>
<reference evidence="1" key="1">
    <citation type="submission" date="2021-03" db="EMBL/GenBank/DDBJ databases">
        <authorList>
            <person name="Wang G."/>
        </authorList>
    </citation>
    <scope>NUCLEOTIDE SEQUENCE</scope>
    <source>
        <strain evidence="1">KCTC 12899</strain>
    </source>
</reference>
<proteinExistence type="predicted"/>
<name>A0A8J7QFE9_9BACT</name>
<dbReference type="EMBL" id="JAFREP010000057">
    <property type="protein sequence ID" value="MBO1323334.1"/>
    <property type="molecule type" value="Genomic_DNA"/>
</dbReference>
<gene>
    <name evidence="1" type="ORF">J3U88_33015</name>
</gene>
<keyword evidence="2" id="KW-1185">Reference proteome</keyword>